<reference evidence="13" key="1">
    <citation type="submission" date="2018-11" db="EMBL/GenBank/DDBJ databases">
        <title>Haplotype-resolved cattle genomes.</title>
        <authorList>
            <person name="Low W.Y."/>
            <person name="Tearle R."/>
            <person name="Bickhart D.M."/>
            <person name="Rosen B.D."/>
            <person name="Koren S."/>
            <person name="Rhie A."/>
            <person name="Hiendleder S."/>
            <person name="Phillippy A.M."/>
            <person name="Smith T.P.L."/>
            <person name="Williams J.L."/>
        </authorList>
    </citation>
    <scope>NUCLEOTIDE SEQUENCE [LARGE SCALE GENOMIC DNA]</scope>
</reference>
<proteinExistence type="inferred from homology"/>
<dbReference type="PANTHER" id="PTHR41694">
    <property type="entry name" value="ENDOGENOUS RETROVIRUS GROUP K MEMBER POL PROTEIN"/>
    <property type="match status" value="1"/>
</dbReference>
<evidence type="ECO:0008006" key="14">
    <source>
        <dbReference type="Google" id="ProtNLM"/>
    </source>
</evidence>
<dbReference type="InterPro" id="IPR002156">
    <property type="entry name" value="RNaseH_domain"/>
</dbReference>
<reference evidence="12" key="3">
    <citation type="submission" date="2025-09" db="UniProtKB">
        <authorList>
            <consortium name="Ensembl"/>
        </authorList>
    </citation>
    <scope>IDENTIFICATION</scope>
</reference>
<evidence type="ECO:0000256" key="7">
    <source>
        <dbReference type="ARBA" id="ARBA00022801"/>
    </source>
</evidence>
<evidence type="ECO:0000256" key="4">
    <source>
        <dbReference type="ARBA" id="ARBA00022722"/>
    </source>
</evidence>
<evidence type="ECO:0000256" key="8">
    <source>
        <dbReference type="ARBA" id="ARBA00022918"/>
    </source>
</evidence>
<dbReference type="STRING" id="30522.A0A4W2CII0"/>
<dbReference type="OMA" id="EATIMHY"/>
<keyword evidence="8" id="KW-0695">RNA-directed DNA polymerase</keyword>
<dbReference type="Gene3D" id="3.10.10.10">
    <property type="entry name" value="HIV Type 1 Reverse Transcriptase, subunit A, domain 1"/>
    <property type="match status" value="1"/>
</dbReference>
<dbReference type="Pfam" id="PF00078">
    <property type="entry name" value="RVT_1"/>
    <property type="match status" value="1"/>
</dbReference>
<dbReference type="Pfam" id="PF02022">
    <property type="entry name" value="Integrase_Zn"/>
    <property type="match status" value="1"/>
</dbReference>
<evidence type="ECO:0000256" key="5">
    <source>
        <dbReference type="ARBA" id="ARBA00022723"/>
    </source>
</evidence>
<keyword evidence="13" id="KW-1185">Reference proteome</keyword>
<accession>A0A4W2CII0</accession>
<reference evidence="12" key="2">
    <citation type="submission" date="2025-08" db="UniProtKB">
        <authorList>
            <consortium name="Ensembl"/>
        </authorList>
    </citation>
    <scope>IDENTIFICATION</scope>
</reference>
<dbReference type="GO" id="GO:0035613">
    <property type="term" value="F:RNA stem-loop binding"/>
    <property type="evidence" value="ECO:0007669"/>
    <property type="project" value="TreeGrafter"/>
</dbReference>
<comment type="similarity">
    <text evidence="1">Belongs to the beta type-B retroviral polymerase family. HERV class-II K(HML-2) pol subfamily.</text>
</comment>
<dbReference type="InterPro" id="IPR003308">
    <property type="entry name" value="Integrase_Zn-bd_dom_N"/>
</dbReference>
<dbReference type="PROSITE" id="PS50879">
    <property type="entry name" value="RNASE_H_1"/>
    <property type="match status" value="1"/>
</dbReference>
<feature type="domain" description="Reverse transcriptase" evidence="10">
    <location>
        <begin position="48"/>
        <end position="236"/>
    </location>
</feature>
<dbReference type="InterPro" id="IPR043128">
    <property type="entry name" value="Rev_trsase/Diguanyl_cyclase"/>
</dbReference>
<dbReference type="Ensembl" id="ENSBIXT00000004406.1">
    <property type="protein sequence ID" value="ENSBIXP00000006112.1"/>
    <property type="gene ID" value="ENSBIXG00000012249.1"/>
</dbReference>
<protein>
    <recommendedName>
        <fullName evidence="14">Reverse transcriptase domain-containing protein</fullName>
    </recommendedName>
</protein>
<evidence type="ECO:0000259" key="10">
    <source>
        <dbReference type="PROSITE" id="PS50878"/>
    </source>
</evidence>
<keyword evidence="3" id="KW-0548">Nucleotidyltransferase</keyword>
<evidence type="ECO:0000313" key="12">
    <source>
        <dbReference type="Ensembl" id="ENSBIXP00000006112.1"/>
    </source>
</evidence>
<dbReference type="Gene3D" id="1.10.10.200">
    <property type="match status" value="1"/>
</dbReference>
<keyword evidence="5" id="KW-0479">Metal-binding</keyword>
<evidence type="ECO:0000259" key="11">
    <source>
        <dbReference type="PROSITE" id="PS50879"/>
    </source>
</evidence>
<evidence type="ECO:0000256" key="9">
    <source>
        <dbReference type="ARBA" id="ARBA00023125"/>
    </source>
</evidence>
<keyword evidence="2" id="KW-0808">Transferase</keyword>
<evidence type="ECO:0000256" key="1">
    <source>
        <dbReference type="ARBA" id="ARBA00010879"/>
    </source>
</evidence>
<dbReference type="GO" id="GO:0003964">
    <property type="term" value="F:RNA-directed DNA polymerase activity"/>
    <property type="evidence" value="ECO:0007669"/>
    <property type="project" value="UniProtKB-KW"/>
</dbReference>
<dbReference type="PANTHER" id="PTHR41694:SF3">
    <property type="entry name" value="RNA-DIRECTED DNA POLYMERASE-RELATED"/>
    <property type="match status" value="1"/>
</dbReference>
<evidence type="ECO:0000256" key="6">
    <source>
        <dbReference type="ARBA" id="ARBA00022759"/>
    </source>
</evidence>
<dbReference type="Proteomes" id="UP000314981">
    <property type="component" value="Unassembled WGS sequence"/>
</dbReference>
<keyword evidence="9" id="KW-0238">DNA-binding</keyword>
<dbReference type="GO" id="GO:0004523">
    <property type="term" value="F:RNA-DNA hybrid ribonuclease activity"/>
    <property type="evidence" value="ECO:0007669"/>
    <property type="project" value="InterPro"/>
</dbReference>
<dbReference type="CDD" id="cd01645">
    <property type="entry name" value="RT_Rtv"/>
    <property type="match status" value="1"/>
</dbReference>
<evidence type="ECO:0000256" key="2">
    <source>
        <dbReference type="ARBA" id="ARBA00022679"/>
    </source>
</evidence>
<name>A0A4W2CII0_BOBOX</name>
<dbReference type="AlphaFoldDB" id="A0A4W2CII0"/>
<feature type="domain" description="RNase H type-1" evidence="11">
    <location>
        <begin position="450"/>
        <end position="581"/>
    </location>
</feature>
<evidence type="ECO:0000313" key="13">
    <source>
        <dbReference type="Proteomes" id="UP000314981"/>
    </source>
</evidence>
<keyword evidence="4" id="KW-0540">Nuclease</keyword>
<dbReference type="InterPro" id="IPR017856">
    <property type="entry name" value="Integrase-like_N"/>
</dbReference>
<dbReference type="Gene3D" id="3.30.70.270">
    <property type="match status" value="2"/>
</dbReference>
<sequence>MFLGGVIDRPAIHADPIKWKSDDPVWVDQWPLSVEKITAANQLVQEQLALGHITPSNSPWNSPIFVIKKKTGKWRLLQDLRKVNETMELMGPLQPGLPTPMAIPKNTYKIIIDLKDCFYTIPLATNDCQRFAFSVPSTNYKEPMKRYQWQVLPQGMANSPTLCQKFVAQALKTTRSSYPQVYIIHYMDDILLAYQDEELLLRTFAYMQTALQDYGLIITTEKVQRFPPYAYLGFFLEKEWFRAQKIEIRKDNLVTLNDFQKLLGDINWIRPYLKLTTGEMKPLFDILKGDPDPTSPRTLTLEGRQALDKVEQALSKQQATYCDYTQEWGLYILPTKHAPTAVLFQGLPLRWLHLPASPSRVLTPYYDLVAALIALGRSESTVYLGRDPHFICVPFSKIQQDWLFQFSDNWVIALAGFSGRLDNHYPSDKILQFAHYHQFLFPKIIVSQPLADALTVFTDGSSNGMASLIIQDNTTTWRTNYKSAQEVELFAVFQALLQISAPFNLYSDSQYIIRALNTIETVPFIGTLNSTIQTLFRDIQHLICSRVNKCYFGHIRAHSGLPGPLARGNALADEATRMIFPSLEQMAKTSHSLHHQNSNSLRLQFGITREAARLLSSVKHVLNFLASPIMELILEDCCQTIYGKWMLPIFLNLLNKNLFMLLLTPSPAFSCLSTIRRS</sequence>
<dbReference type="SUPFAM" id="SSF46919">
    <property type="entry name" value="N-terminal Zn binding domain of HIV integrase"/>
    <property type="match status" value="1"/>
</dbReference>
<dbReference type="InterPro" id="IPR043502">
    <property type="entry name" value="DNA/RNA_pol_sf"/>
</dbReference>
<dbReference type="InterPro" id="IPR036397">
    <property type="entry name" value="RNaseH_sf"/>
</dbReference>
<dbReference type="GO" id="GO:0003677">
    <property type="term" value="F:DNA binding"/>
    <property type="evidence" value="ECO:0007669"/>
    <property type="project" value="UniProtKB-KW"/>
</dbReference>
<keyword evidence="6" id="KW-0255">Endonuclease</keyword>
<dbReference type="Gene3D" id="3.30.420.10">
    <property type="entry name" value="Ribonuclease H-like superfamily/Ribonuclease H"/>
    <property type="match status" value="1"/>
</dbReference>
<dbReference type="GO" id="GO:0008270">
    <property type="term" value="F:zinc ion binding"/>
    <property type="evidence" value="ECO:0007669"/>
    <property type="project" value="InterPro"/>
</dbReference>
<dbReference type="SUPFAM" id="SSF56672">
    <property type="entry name" value="DNA/RNA polymerases"/>
    <property type="match status" value="1"/>
</dbReference>
<dbReference type="InterPro" id="IPR012337">
    <property type="entry name" value="RNaseH-like_sf"/>
</dbReference>
<keyword evidence="7" id="KW-0378">Hydrolase</keyword>
<dbReference type="Pfam" id="PF06817">
    <property type="entry name" value="RVT_thumb"/>
    <property type="match status" value="1"/>
</dbReference>
<organism evidence="12 13">
    <name type="scientific">Bos indicus x Bos taurus</name>
    <name type="common">Hybrid cattle</name>
    <dbReference type="NCBI Taxonomy" id="30522"/>
    <lineage>
        <taxon>Eukaryota</taxon>
        <taxon>Metazoa</taxon>
        <taxon>Chordata</taxon>
        <taxon>Craniata</taxon>
        <taxon>Vertebrata</taxon>
        <taxon>Euteleostomi</taxon>
        <taxon>Mammalia</taxon>
        <taxon>Eutheria</taxon>
        <taxon>Laurasiatheria</taxon>
        <taxon>Artiodactyla</taxon>
        <taxon>Ruminantia</taxon>
        <taxon>Pecora</taxon>
        <taxon>Bovidae</taxon>
        <taxon>Bovinae</taxon>
        <taxon>Bos</taxon>
    </lineage>
</organism>
<dbReference type="Pfam" id="PF00075">
    <property type="entry name" value="RNase_H"/>
    <property type="match status" value="1"/>
</dbReference>
<dbReference type="InterPro" id="IPR010661">
    <property type="entry name" value="RVT_thumb"/>
</dbReference>
<dbReference type="SUPFAM" id="SSF53098">
    <property type="entry name" value="Ribonuclease H-like"/>
    <property type="match status" value="1"/>
</dbReference>
<dbReference type="CDD" id="cd09273">
    <property type="entry name" value="RNase_HI_RT_Bel"/>
    <property type="match status" value="1"/>
</dbReference>
<evidence type="ECO:0000256" key="3">
    <source>
        <dbReference type="ARBA" id="ARBA00022695"/>
    </source>
</evidence>
<dbReference type="PROSITE" id="PS50878">
    <property type="entry name" value="RT_POL"/>
    <property type="match status" value="1"/>
</dbReference>
<dbReference type="InterPro" id="IPR000477">
    <property type="entry name" value="RT_dom"/>
</dbReference>